<gene>
    <name evidence="17" type="ORF">EV662_12128</name>
</gene>
<evidence type="ECO:0000313" key="17">
    <source>
        <dbReference type="EMBL" id="TCP38103.1"/>
    </source>
</evidence>
<dbReference type="GO" id="GO:0005525">
    <property type="term" value="F:GTP binding"/>
    <property type="evidence" value="ECO:0007669"/>
    <property type="project" value="UniProtKB-UniRule"/>
</dbReference>
<comment type="function">
    <text evidence="4 14">Catalyzes ATP-dependent phosphorylation of adenosylcobinamide and addition of GMP to adenosylcobinamide phosphate.</text>
</comment>
<dbReference type="EC" id="2.7.7.62" evidence="14"/>
<dbReference type="RefSeq" id="WP_243695912.1">
    <property type="nucleotide sequence ID" value="NZ_SLXP01000021.1"/>
</dbReference>
<dbReference type="Proteomes" id="UP000294835">
    <property type="component" value="Unassembled WGS sequence"/>
</dbReference>
<evidence type="ECO:0000256" key="13">
    <source>
        <dbReference type="ARBA" id="ARBA00023134"/>
    </source>
</evidence>
<evidence type="ECO:0000256" key="8">
    <source>
        <dbReference type="ARBA" id="ARBA00022573"/>
    </source>
</evidence>
<keyword evidence="18" id="KW-1185">Reference proteome</keyword>
<keyword evidence="17" id="KW-0548">Nucleotidyltransferase</keyword>
<keyword evidence="8 14" id="KW-0169">Cobalamin biosynthesis</keyword>
<dbReference type="CDD" id="cd00544">
    <property type="entry name" value="CobU"/>
    <property type="match status" value="1"/>
</dbReference>
<evidence type="ECO:0000256" key="11">
    <source>
        <dbReference type="ARBA" id="ARBA00022777"/>
    </source>
</evidence>
<evidence type="ECO:0000256" key="9">
    <source>
        <dbReference type="ARBA" id="ARBA00022679"/>
    </source>
</evidence>
<dbReference type="GO" id="GO:0008820">
    <property type="term" value="F:cobinamide phosphate guanylyltransferase activity"/>
    <property type="evidence" value="ECO:0007669"/>
    <property type="project" value="UniProtKB-UniRule"/>
</dbReference>
<dbReference type="PANTHER" id="PTHR34848">
    <property type="match status" value="1"/>
</dbReference>
<dbReference type="EC" id="2.7.1.156" evidence="14"/>
<dbReference type="AlphaFoldDB" id="A0A4R2PQL1"/>
<evidence type="ECO:0000256" key="3">
    <source>
        <dbReference type="ARBA" id="ARBA00001522"/>
    </source>
</evidence>
<feature type="binding site" evidence="16">
    <location>
        <position position="62"/>
    </location>
    <ligand>
        <name>GTP</name>
        <dbReference type="ChEBI" id="CHEBI:37565"/>
    </ligand>
</feature>
<dbReference type="UniPathway" id="UPA00148">
    <property type="reaction ID" value="UER00236"/>
</dbReference>
<feature type="binding site" evidence="16">
    <location>
        <position position="83"/>
    </location>
    <ligand>
        <name>GTP</name>
        <dbReference type="ChEBI" id="CHEBI:37565"/>
    </ligand>
</feature>
<comment type="catalytic activity">
    <reaction evidence="3">
        <text>adenosylcob(III)inamide + GTP = adenosylcob(III)inamide phosphate + GDP + H(+)</text>
        <dbReference type="Rhea" id="RHEA:15765"/>
        <dbReference type="ChEBI" id="CHEBI:2480"/>
        <dbReference type="ChEBI" id="CHEBI:15378"/>
        <dbReference type="ChEBI" id="CHEBI:37565"/>
        <dbReference type="ChEBI" id="CHEBI:58189"/>
        <dbReference type="ChEBI" id="CHEBI:58502"/>
        <dbReference type="EC" id="2.7.1.156"/>
    </reaction>
</comment>
<comment type="similarity">
    <text evidence="7 14">Belongs to the CobU/CobP family.</text>
</comment>
<feature type="active site" description="GMP-histidine intermediate" evidence="15">
    <location>
        <position position="50"/>
    </location>
</feature>
<reference evidence="17 18" key="1">
    <citation type="submission" date="2019-03" db="EMBL/GenBank/DDBJ databases">
        <title>Genomic Encyclopedia of Type Strains, Phase IV (KMG-IV): sequencing the most valuable type-strain genomes for metagenomic binning, comparative biology and taxonomic classification.</title>
        <authorList>
            <person name="Goeker M."/>
        </authorList>
    </citation>
    <scope>NUCLEOTIDE SEQUENCE [LARGE SCALE GENOMIC DNA]</scope>
    <source>
        <strain evidence="17 18">DSM 18063</strain>
    </source>
</reference>
<evidence type="ECO:0000256" key="2">
    <source>
        <dbReference type="ARBA" id="ARBA00000711"/>
    </source>
</evidence>
<evidence type="ECO:0000256" key="4">
    <source>
        <dbReference type="ARBA" id="ARBA00003889"/>
    </source>
</evidence>
<evidence type="ECO:0000256" key="1">
    <source>
        <dbReference type="ARBA" id="ARBA00000312"/>
    </source>
</evidence>
<evidence type="ECO:0000256" key="10">
    <source>
        <dbReference type="ARBA" id="ARBA00022741"/>
    </source>
</evidence>
<dbReference type="InterPro" id="IPR027417">
    <property type="entry name" value="P-loop_NTPase"/>
</dbReference>
<evidence type="ECO:0000256" key="16">
    <source>
        <dbReference type="PIRSR" id="PIRSR006135-2"/>
    </source>
</evidence>
<comment type="pathway">
    <text evidence="6 14">Cofactor biosynthesis; adenosylcobalamin biosynthesis; adenosylcobalamin from cob(II)yrinate a,c-diamide: step 5/7.</text>
</comment>
<keyword evidence="12 14" id="KW-0067">ATP-binding</keyword>
<dbReference type="PANTHER" id="PTHR34848:SF1">
    <property type="entry name" value="BIFUNCTIONAL ADENOSYLCOBALAMIN BIOSYNTHESIS PROTEIN COBU"/>
    <property type="match status" value="1"/>
</dbReference>
<organism evidence="17 18">
    <name type="scientific">Rhodovulum marinum</name>
    <dbReference type="NCBI Taxonomy" id="320662"/>
    <lineage>
        <taxon>Bacteria</taxon>
        <taxon>Pseudomonadati</taxon>
        <taxon>Pseudomonadota</taxon>
        <taxon>Alphaproteobacteria</taxon>
        <taxon>Rhodobacterales</taxon>
        <taxon>Paracoccaceae</taxon>
        <taxon>Rhodovulum</taxon>
    </lineage>
</organism>
<evidence type="ECO:0000256" key="5">
    <source>
        <dbReference type="ARBA" id="ARBA00004692"/>
    </source>
</evidence>
<evidence type="ECO:0000256" key="14">
    <source>
        <dbReference type="PIRNR" id="PIRNR006135"/>
    </source>
</evidence>
<dbReference type="PIRSF" id="PIRSF006135">
    <property type="entry name" value="CobU"/>
    <property type="match status" value="1"/>
</dbReference>
<dbReference type="InterPro" id="IPR003203">
    <property type="entry name" value="CobU/CobP"/>
</dbReference>
<comment type="catalytic activity">
    <reaction evidence="1 14">
        <text>adenosylcob(III)inamide + ATP = adenosylcob(III)inamide phosphate + ADP + H(+)</text>
        <dbReference type="Rhea" id="RHEA:15769"/>
        <dbReference type="ChEBI" id="CHEBI:2480"/>
        <dbReference type="ChEBI" id="CHEBI:15378"/>
        <dbReference type="ChEBI" id="CHEBI:30616"/>
        <dbReference type="ChEBI" id="CHEBI:58502"/>
        <dbReference type="ChEBI" id="CHEBI:456216"/>
        <dbReference type="EC" id="2.7.1.156"/>
    </reaction>
</comment>
<comment type="caution">
    <text evidence="17">The sequence shown here is derived from an EMBL/GenBank/DDBJ whole genome shotgun (WGS) entry which is preliminary data.</text>
</comment>
<proteinExistence type="inferred from homology"/>
<dbReference type="NCBIfam" id="NF004469">
    <property type="entry name" value="PRK05800.1"/>
    <property type="match status" value="1"/>
</dbReference>
<keyword evidence="11 14" id="KW-0418">Kinase</keyword>
<name>A0A4R2PQL1_9RHOB</name>
<dbReference type="EMBL" id="SLXP01000021">
    <property type="protein sequence ID" value="TCP38103.1"/>
    <property type="molecule type" value="Genomic_DNA"/>
</dbReference>
<evidence type="ECO:0000256" key="15">
    <source>
        <dbReference type="PIRSR" id="PIRSR006135-1"/>
    </source>
</evidence>
<feature type="binding site" evidence="16">
    <location>
        <begin position="9"/>
        <end position="16"/>
    </location>
    <ligand>
        <name>GTP</name>
        <dbReference type="ChEBI" id="CHEBI:37565"/>
    </ligand>
</feature>
<evidence type="ECO:0000256" key="12">
    <source>
        <dbReference type="ARBA" id="ARBA00022840"/>
    </source>
</evidence>
<comment type="catalytic activity">
    <reaction evidence="2 14">
        <text>adenosylcob(III)inamide phosphate + GTP + H(+) = adenosylcob(III)inamide-GDP + diphosphate</text>
        <dbReference type="Rhea" id="RHEA:22712"/>
        <dbReference type="ChEBI" id="CHEBI:15378"/>
        <dbReference type="ChEBI" id="CHEBI:33019"/>
        <dbReference type="ChEBI" id="CHEBI:37565"/>
        <dbReference type="ChEBI" id="CHEBI:58502"/>
        <dbReference type="ChEBI" id="CHEBI:60487"/>
        <dbReference type="EC" id="2.7.7.62"/>
    </reaction>
</comment>
<evidence type="ECO:0000256" key="6">
    <source>
        <dbReference type="ARBA" id="ARBA00005159"/>
    </source>
</evidence>
<keyword evidence="13 14" id="KW-0342">GTP-binding</keyword>
<dbReference type="Pfam" id="PF02283">
    <property type="entry name" value="CobU"/>
    <property type="match status" value="1"/>
</dbReference>
<evidence type="ECO:0000313" key="18">
    <source>
        <dbReference type="Proteomes" id="UP000294835"/>
    </source>
</evidence>
<keyword evidence="9 14" id="KW-0808">Transferase</keyword>
<evidence type="ECO:0000256" key="7">
    <source>
        <dbReference type="ARBA" id="ARBA00007490"/>
    </source>
</evidence>
<dbReference type="Gene3D" id="3.40.50.300">
    <property type="entry name" value="P-loop containing nucleotide triphosphate hydrolases"/>
    <property type="match status" value="1"/>
</dbReference>
<dbReference type="GO" id="GO:0005524">
    <property type="term" value="F:ATP binding"/>
    <property type="evidence" value="ECO:0007669"/>
    <property type="project" value="UniProtKB-UniRule"/>
</dbReference>
<dbReference type="SUPFAM" id="SSF52540">
    <property type="entry name" value="P-loop containing nucleoside triphosphate hydrolases"/>
    <property type="match status" value="1"/>
</dbReference>
<keyword evidence="10 14" id="KW-0547">Nucleotide-binding</keyword>
<dbReference type="GO" id="GO:0043752">
    <property type="term" value="F:adenosylcobinamide kinase activity"/>
    <property type="evidence" value="ECO:0007669"/>
    <property type="project" value="UniProtKB-EC"/>
</dbReference>
<sequence length="173" mass="18948">MAHTILVTGGARSGKSRHAEARACAFPGERFYIATARAEDEEMHARIARHISDRGEGWTTVEEPFDLAGALDRTDGRGPRLLDCLTLWLSNLMLDGRDWEPETVTLVAALARQRSPVILVSNEVGMGIVPENALARAFRDAQGWLNQRVALMADEVEFVVSGLPMRVKSAPPA</sequence>
<comment type="pathway">
    <text evidence="5 14">Cofactor biosynthesis; adenosylcobalamin biosynthesis; adenosylcobalamin from cob(II)yrinate a,c-diamide: step 6/7.</text>
</comment>
<protein>
    <recommendedName>
        <fullName evidence="14">Bifunctional adenosylcobalamin biosynthesis protein</fullName>
        <ecNumber evidence="14">2.7.1.156</ecNumber>
        <ecNumber evidence="14">2.7.7.62</ecNumber>
    </recommendedName>
</protein>
<dbReference type="GO" id="GO:0009236">
    <property type="term" value="P:cobalamin biosynthetic process"/>
    <property type="evidence" value="ECO:0007669"/>
    <property type="project" value="UniProtKB-UniRule"/>
</dbReference>
<feature type="binding site" evidence="16">
    <location>
        <begin position="34"/>
        <end position="36"/>
    </location>
    <ligand>
        <name>GTP</name>
        <dbReference type="ChEBI" id="CHEBI:37565"/>
    </ligand>
</feature>
<accession>A0A4R2PQL1</accession>